<feature type="compositionally biased region" description="Basic and acidic residues" evidence="4">
    <location>
        <begin position="321"/>
        <end position="336"/>
    </location>
</feature>
<gene>
    <name evidence="6" type="ORF">SORBI_3001G263200</name>
</gene>
<keyword evidence="3" id="KW-0963">Cytoplasm</keyword>
<evidence type="ECO:0000313" key="7">
    <source>
        <dbReference type="Proteomes" id="UP000000768"/>
    </source>
</evidence>
<dbReference type="OMA" id="ILYLWAN"/>
<dbReference type="eggNOG" id="ENOG502QPSD">
    <property type="taxonomic scope" value="Eukaryota"/>
</dbReference>
<dbReference type="Gramene" id="KXG38662">
    <property type="protein sequence ID" value="KXG38662"/>
    <property type="gene ID" value="SORBI_3001G263200"/>
</dbReference>
<evidence type="ECO:0000313" key="6">
    <source>
        <dbReference type="EMBL" id="KXG38662.1"/>
    </source>
</evidence>
<dbReference type="InterPro" id="IPR029058">
    <property type="entry name" value="AB_hydrolase_fold"/>
</dbReference>
<dbReference type="EMBL" id="CM000760">
    <property type="protein sequence ID" value="KXG38662.1"/>
    <property type="molecule type" value="Genomic_DNA"/>
</dbReference>
<evidence type="ECO:0000256" key="2">
    <source>
        <dbReference type="ARBA" id="ARBA00020148"/>
    </source>
</evidence>
<name>A0A1B6QL61_SORBI</name>
<feature type="region of interest" description="Disordered" evidence="4">
    <location>
        <begin position="286"/>
        <end position="343"/>
    </location>
</feature>
<dbReference type="STRING" id="4558.A0A1B6QL61"/>
<organism evidence="6 7">
    <name type="scientific">Sorghum bicolor</name>
    <name type="common">Sorghum</name>
    <name type="synonym">Sorghum vulgare</name>
    <dbReference type="NCBI Taxonomy" id="4558"/>
    <lineage>
        <taxon>Eukaryota</taxon>
        <taxon>Viridiplantae</taxon>
        <taxon>Streptophyta</taxon>
        <taxon>Embryophyta</taxon>
        <taxon>Tracheophyta</taxon>
        <taxon>Spermatophyta</taxon>
        <taxon>Magnoliopsida</taxon>
        <taxon>Liliopsida</taxon>
        <taxon>Poales</taxon>
        <taxon>Poaceae</taxon>
        <taxon>PACMAD clade</taxon>
        <taxon>Panicoideae</taxon>
        <taxon>Andropogonodae</taxon>
        <taxon>Andropogoneae</taxon>
        <taxon>Sorghinae</taxon>
        <taxon>Sorghum</taxon>
    </lineage>
</organism>
<evidence type="ECO:0000256" key="3">
    <source>
        <dbReference type="ARBA" id="ARBA00022490"/>
    </source>
</evidence>
<dbReference type="Gene3D" id="3.40.50.1820">
    <property type="entry name" value="alpha/beta hydrolase"/>
    <property type="match status" value="1"/>
</dbReference>
<dbReference type="PANTHER" id="PTHR15913:SF0">
    <property type="entry name" value="MASPARDIN"/>
    <property type="match status" value="1"/>
</dbReference>
<dbReference type="FunCoup" id="A0A1B6QL61">
    <property type="interactions" value="1367"/>
</dbReference>
<dbReference type="PANTHER" id="PTHR15913">
    <property type="entry name" value="ACID CLUSTER PROTEIN 33"/>
    <property type="match status" value="1"/>
</dbReference>
<feature type="domain" description="AB hydrolase-1" evidence="5">
    <location>
        <begin position="44"/>
        <end position="142"/>
    </location>
</feature>
<reference evidence="6 7" key="1">
    <citation type="journal article" date="2009" name="Nature">
        <title>The Sorghum bicolor genome and the diversification of grasses.</title>
        <authorList>
            <person name="Paterson A.H."/>
            <person name="Bowers J.E."/>
            <person name="Bruggmann R."/>
            <person name="Dubchak I."/>
            <person name="Grimwood J."/>
            <person name="Gundlach H."/>
            <person name="Haberer G."/>
            <person name="Hellsten U."/>
            <person name="Mitros T."/>
            <person name="Poliakov A."/>
            <person name="Schmutz J."/>
            <person name="Spannagl M."/>
            <person name="Tang H."/>
            <person name="Wang X."/>
            <person name="Wicker T."/>
            <person name="Bharti A.K."/>
            <person name="Chapman J."/>
            <person name="Feltus F.A."/>
            <person name="Gowik U."/>
            <person name="Grigoriev I.V."/>
            <person name="Lyons E."/>
            <person name="Maher C.A."/>
            <person name="Martis M."/>
            <person name="Narechania A."/>
            <person name="Otillar R.P."/>
            <person name="Penning B.W."/>
            <person name="Salamov A.A."/>
            <person name="Wang Y."/>
            <person name="Zhang L."/>
            <person name="Carpita N.C."/>
            <person name="Freeling M."/>
            <person name="Gingle A.R."/>
            <person name="Hash C.T."/>
            <person name="Keller B."/>
            <person name="Klein P."/>
            <person name="Kresovich S."/>
            <person name="McCann M.C."/>
            <person name="Ming R."/>
            <person name="Peterson D.G."/>
            <person name="Mehboob-ur-Rahman"/>
            <person name="Ware D."/>
            <person name="Westhoff P."/>
            <person name="Mayer K.F."/>
            <person name="Messing J."/>
            <person name="Rokhsar D.S."/>
        </authorList>
    </citation>
    <scope>NUCLEOTIDE SEQUENCE [LARGE SCALE GENOMIC DNA]</scope>
    <source>
        <strain evidence="7">cv. BTx623</strain>
    </source>
</reference>
<dbReference type="InterPro" id="IPR000073">
    <property type="entry name" value="AB_hydrolase_1"/>
</dbReference>
<dbReference type="AlphaFoldDB" id="A0A1B6QL61"/>
<reference evidence="7" key="2">
    <citation type="journal article" date="2018" name="Plant J.">
        <title>The Sorghum bicolor reference genome: improved assembly, gene annotations, a transcriptome atlas, and signatures of genome organization.</title>
        <authorList>
            <person name="McCormick R.F."/>
            <person name="Truong S.K."/>
            <person name="Sreedasyam A."/>
            <person name="Jenkins J."/>
            <person name="Shu S."/>
            <person name="Sims D."/>
            <person name="Kennedy M."/>
            <person name="Amirebrahimi M."/>
            <person name="Weers B.D."/>
            <person name="McKinley B."/>
            <person name="Mattison A."/>
            <person name="Morishige D.T."/>
            <person name="Grimwood J."/>
            <person name="Schmutz J."/>
            <person name="Mullet J.E."/>
        </authorList>
    </citation>
    <scope>NUCLEOTIDE SEQUENCE [LARGE SCALE GENOMIC DNA]</scope>
    <source>
        <strain evidence="7">cv. BTx623</strain>
    </source>
</reference>
<dbReference type="InterPro" id="IPR026151">
    <property type="entry name" value="Maspardin"/>
</dbReference>
<dbReference type="Proteomes" id="UP000000768">
    <property type="component" value="Chromosome 1"/>
</dbReference>
<keyword evidence="7" id="KW-1185">Reference proteome</keyword>
<accession>A0A1B6QL61</accession>
<dbReference type="SUPFAM" id="SSF53474">
    <property type="entry name" value="alpha/beta-Hydrolases"/>
    <property type="match status" value="1"/>
</dbReference>
<proteinExistence type="predicted"/>
<dbReference type="InParanoid" id="A0A1B6QL61"/>
<sequence length="354" mass="39158">MKGAGAGAASPGDYVYFKSVVPLHKISIGSKLWSYYDFGPKVVPPLVCIPGIAGTADVYYKQIMSLCMKGYRVISIDVPQVWNHHEWIHSFEKFLDSMNIHHVHIYGTSLGGFLAQIFAQHRPRRVKSLVLSNTFLETHKFAAAMPWSPVVNWTPSFLLKRYLLTGIRDGPHEPFIADSVDFVVGQVETLSRDDLSSRLMLNVDVASIGSLMLPDSLITIMDTNDYSAVPQQLKEQLNERYPGARRAVLKTGGDFPFLSRPDEVNLYLQLHLRRVGVEPRSELVQGFTRDGSAGSSKDQRDGGDSFGNSGEDNGHHGSGGTDHDRHHCGSESHNSDEPIPTSTMLANTVLELVI</sequence>
<evidence type="ECO:0000256" key="1">
    <source>
        <dbReference type="ARBA" id="ARBA00004496"/>
    </source>
</evidence>
<protein>
    <recommendedName>
        <fullName evidence="2">Maspardin</fullName>
    </recommendedName>
</protein>
<evidence type="ECO:0000259" key="5">
    <source>
        <dbReference type="Pfam" id="PF00561"/>
    </source>
</evidence>
<comment type="subcellular location">
    <subcellularLocation>
        <location evidence="1">Cytoplasm</location>
    </subcellularLocation>
</comment>
<dbReference type="GO" id="GO:0005737">
    <property type="term" value="C:cytoplasm"/>
    <property type="evidence" value="ECO:0007669"/>
    <property type="project" value="UniProtKB-SubCell"/>
</dbReference>
<dbReference type="OrthoDB" id="10264550at2759"/>
<evidence type="ECO:0000256" key="4">
    <source>
        <dbReference type="SAM" id="MobiDB-lite"/>
    </source>
</evidence>
<dbReference type="Pfam" id="PF00561">
    <property type="entry name" value="Abhydrolase_1"/>
    <property type="match status" value="1"/>
</dbReference>